<reference evidence="2" key="1">
    <citation type="submission" date="2025-08" db="UniProtKB">
        <authorList>
            <consortium name="RefSeq"/>
        </authorList>
    </citation>
    <scope>IDENTIFICATION</scope>
</reference>
<sequence length="143" mass="16294">MSLYRHQSYWDPCRRGSFSSGSYYGGSGQRICYYPQTSYSGYGRSYYPQTYWGGYGRSYMPPLYCGGYGYGRGYYPQQNYGGYGYGGLYGRRYGWGYGSRRGSMSWGYGSRRGSICYEPYGYSSGGCYPLKRRYSCSSIDGPC</sequence>
<protein>
    <submittedName>
        <fullName evidence="2">Keratin-associated protein 19-2-like</fullName>
    </submittedName>
</protein>
<organism evidence="1 2">
    <name type="scientific">Gekko japonicus</name>
    <name type="common">Schlegel's Japanese gecko</name>
    <dbReference type="NCBI Taxonomy" id="146911"/>
    <lineage>
        <taxon>Eukaryota</taxon>
        <taxon>Metazoa</taxon>
        <taxon>Chordata</taxon>
        <taxon>Craniata</taxon>
        <taxon>Vertebrata</taxon>
        <taxon>Euteleostomi</taxon>
        <taxon>Lepidosauria</taxon>
        <taxon>Squamata</taxon>
        <taxon>Bifurcata</taxon>
        <taxon>Gekkota</taxon>
        <taxon>Gekkonidae</taxon>
        <taxon>Gekkoninae</taxon>
        <taxon>Gekko</taxon>
    </lineage>
</organism>
<accession>A0ABM1L319</accession>
<dbReference type="RefSeq" id="XP_015280356.1">
    <property type="nucleotide sequence ID" value="XM_015424870.1"/>
</dbReference>
<proteinExistence type="predicted"/>
<gene>
    <name evidence="2" type="primary">LOC107121861</name>
</gene>
<evidence type="ECO:0000313" key="1">
    <source>
        <dbReference type="Proteomes" id="UP000694871"/>
    </source>
</evidence>
<evidence type="ECO:0000313" key="2">
    <source>
        <dbReference type="RefSeq" id="XP_015280356.1"/>
    </source>
</evidence>
<dbReference type="Proteomes" id="UP000694871">
    <property type="component" value="Unplaced"/>
</dbReference>
<dbReference type="GeneID" id="107121861"/>
<name>A0ABM1L319_GEKJA</name>
<keyword evidence="1" id="KW-1185">Reference proteome</keyword>